<sequence length="228" mass="25263">MIISGLRRASHLAQQTRLRPHTSSSVVEALADQAPRVEKNDAIVKINVGGKDFTTLRSTISLSPTLDAAVTASEVNPALTQGGAVFIDRDPKVFHLVLMHLRNKKANLTWPSKLKRAGVTETTVELEDKSWYELRDLFVEAQYYQLPSLVEQTHRTTFTLGVWRRLSIGSPVEAFRNVKVVAAVIGGTFGLSTLMGTRNEGVSSDDEGHPIWRQFFPNLLSSILDPNK</sequence>
<dbReference type="InterPro" id="IPR011333">
    <property type="entry name" value="SKP1/BTB/POZ_sf"/>
</dbReference>
<evidence type="ECO:0000313" key="4">
    <source>
        <dbReference type="Proteomes" id="UP001190700"/>
    </source>
</evidence>
<evidence type="ECO:0000259" key="2">
    <source>
        <dbReference type="SMART" id="SM00225"/>
    </source>
</evidence>
<dbReference type="GO" id="GO:0051260">
    <property type="term" value="P:protein homooligomerization"/>
    <property type="evidence" value="ECO:0007669"/>
    <property type="project" value="InterPro"/>
</dbReference>
<dbReference type="InterPro" id="IPR000210">
    <property type="entry name" value="BTB/POZ_dom"/>
</dbReference>
<evidence type="ECO:0000313" key="3">
    <source>
        <dbReference type="EMBL" id="KAK3234008.1"/>
    </source>
</evidence>
<dbReference type="InterPro" id="IPR003131">
    <property type="entry name" value="T1-type_BTB"/>
</dbReference>
<dbReference type="PANTHER" id="PTHR11145">
    <property type="entry name" value="BTB/POZ DOMAIN-CONTAINING ADAPTER FOR CUL3-MEDIATED RHOA DEGRADATION PROTEIN FAMILY MEMBER"/>
    <property type="match status" value="1"/>
</dbReference>
<dbReference type="Pfam" id="PF02214">
    <property type="entry name" value="BTB_2"/>
    <property type="match status" value="1"/>
</dbReference>
<dbReference type="EMBL" id="LGRX02035577">
    <property type="protein sequence ID" value="KAK3234008.1"/>
    <property type="molecule type" value="Genomic_DNA"/>
</dbReference>
<dbReference type="Gene3D" id="3.30.710.10">
    <property type="entry name" value="Potassium Channel Kv1.1, Chain A"/>
    <property type="match status" value="1"/>
</dbReference>
<feature type="domain" description="BTB" evidence="2">
    <location>
        <begin position="42"/>
        <end position="161"/>
    </location>
</feature>
<evidence type="ECO:0000256" key="1">
    <source>
        <dbReference type="ARBA" id="ARBA00004906"/>
    </source>
</evidence>
<organism evidence="3 4">
    <name type="scientific">Cymbomonas tetramitiformis</name>
    <dbReference type="NCBI Taxonomy" id="36881"/>
    <lineage>
        <taxon>Eukaryota</taxon>
        <taxon>Viridiplantae</taxon>
        <taxon>Chlorophyta</taxon>
        <taxon>Pyramimonadophyceae</taxon>
        <taxon>Pyramimonadales</taxon>
        <taxon>Pyramimonadaceae</taxon>
        <taxon>Cymbomonas</taxon>
    </lineage>
</organism>
<dbReference type="InterPro" id="IPR045068">
    <property type="entry name" value="BACURD1-3"/>
</dbReference>
<gene>
    <name evidence="3" type="ORF">CYMTET_55721</name>
</gene>
<dbReference type="SMART" id="SM00225">
    <property type="entry name" value="BTB"/>
    <property type="match status" value="1"/>
</dbReference>
<dbReference type="Proteomes" id="UP001190700">
    <property type="component" value="Unassembled WGS sequence"/>
</dbReference>
<name>A0AAE0EMI7_9CHLO</name>
<reference evidence="3 4" key="1">
    <citation type="journal article" date="2015" name="Genome Biol. Evol.">
        <title>Comparative Genomics of a Bacterivorous Green Alga Reveals Evolutionary Causalities and Consequences of Phago-Mixotrophic Mode of Nutrition.</title>
        <authorList>
            <person name="Burns J.A."/>
            <person name="Paasch A."/>
            <person name="Narechania A."/>
            <person name="Kim E."/>
        </authorList>
    </citation>
    <scope>NUCLEOTIDE SEQUENCE [LARGE SCALE GENOMIC DNA]</scope>
    <source>
        <strain evidence="3 4">PLY_AMNH</strain>
    </source>
</reference>
<comment type="pathway">
    <text evidence="1">Protein modification; protein ubiquitination.</text>
</comment>
<keyword evidence="4" id="KW-1185">Reference proteome</keyword>
<protein>
    <recommendedName>
        <fullName evidence="2">BTB domain-containing protein</fullName>
    </recommendedName>
</protein>
<dbReference type="PANTHER" id="PTHR11145:SF8">
    <property type="entry name" value="RE57120P"/>
    <property type="match status" value="1"/>
</dbReference>
<accession>A0AAE0EMI7</accession>
<dbReference type="AlphaFoldDB" id="A0AAE0EMI7"/>
<dbReference type="SUPFAM" id="SSF54695">
    <property type="entry name" value="POZ domain"/>
    <property type="match status" value="1"/>
</dbReference>
<comment type="caution">
    <text evidence="3">The sequence shown here is derived from an EMBL/GenBank/DDBJ whole genome shotgun (WGS) entry which is preliminary data.</text>
</comment>
<proteinExistence type="predicted"/>
<dbReference type="CDD" id="cd18316">
    <property type="entry name" value="BTB_POZ_KCTD-like"/>
    <property type="match status" value="1"/>
</dbReference>